<dbReference type="AlphaFoldDB" id="A0A813H4Q8"/>
<comment type="caution">
    <text evidence="1">The sequence shown here is derived from an EMBL/GenBank/DDBJ whole genome shotgun (WGS) entry which is preliminary data.</text>
</comment>
<evidence type="ECO:0000313" key="2">
    <source>
        <dbReference type="Proteomes" id="UP000654075"/>
    </source>
</evidence>
<accession>A0A813H4Q8</accession>
<name>A0A813H4Q8_POLGL</name>
<dbReference type="Proteomes" id="UP000654075">
    <property type="component" value="Unassembled WGS sequence"/>
</dbReference>
<keyword evidence="2" id="KW-1185">Reference proteome</keyword>
<proteinExistence type="predicted"/>
<organism evidence="1 2">
    <name type="scientific">Polarella glacialis</name>
    <name type="common">Dinoflagellate</name>
    <dbReference type="NCBI Taxonomy" id="89957"/>
    <lineage>
        <taxon>Eukaryota</taxon>
        <taxon>Sar</taxon>
        <taxon>Alveolata</taxon>
        <taxon>Dinophyceae</taxon>
        <taxon>Suessiales</taxon>
        <taxon>Suessiaceae</taxon>
        <taxon>Polarella</taxon>
    </lineage>
</organism>
<evidence type="ECO:0000313" key="1">
    <source>
        <dbReference type="EMBL" id="CAE8632628.1"/>
    </source>
</evidence>
<sequence length="110" mass="11901">MVAFTVGALLTAAACPFLELHLVCPISSHRLPLVKADLDPAADCDSLQQWASNFEPESAMEHVIPGMLAEVATRECLRNQDLEASRVVVINASMARKCCRLLPSDDAHVS</sequence>
<dbReference type="EMBL" id="CAJNNV010030475">
    <property type="protein sequence ID" value="CAE8632628.1"/>
    <property type="molecule type" value="Genomic_DNA"/>
</dbReference>
<reference evidence="1" key="1">
    <citation type="submission" date="2021-02" db="EMBL/GenBank/DDBJ databases">
        <authorList>
            <person name="Dougan E. K."/>
            <person name="Rhodes N."/>
            <person name="Thang M."/>
            <person name="Chan C."/>
        </authorList>
    </citation>
    <scope>NUCLEOTIDE SEQUENCE</scope>
</reference>
<protein>
    <submittedName>
        <fullName evidence="1">Uncharacterized protein</fullName>
    </submittedName>
</protein>
<gene>
    <name evidence="1" type="ORF">PGLA1383_LOCUS48564</name>
</gene>